<keyword evidence="2" id="KW-1185">Reference proteome</keyword>
<proteinExistence type="predicted"/>
<reference evidence="1 2" key="1">
    <citation type="submission" date="2015-08" db="EMBL/GenBank/DDBJ databases">
        <title>Next Generation Sequencing and Analysis of the Genome of Puccinia sorghi L Schw, the Causal Agent of Maize Common Rust.</title>
        <authorList>
            <person name="Rochi L."/>
            <person name="Burguener G."/>
            <person name="Darino M."/>
            <person name="Turjanski A."/>
            <person name="Kreff E."/>
            <person name="Dieguez M.J."/>
            <person name="Sacco F."/>
        </authorList>
    </citation>
    <scope>NUCLEOTIDE SEQUENCE [LARGE SCALE GENOMIC DNA]</scope>
    <source>
        <strain evidence="1 2">RO10H11247</strain>
    </source>
</reference>
<dbReference type="EMBL" id="LAVV01007873">
    <property type="protein sequence ID" value="KNZ54484.1"/>
    <property type="molecule type" value="Genomic_DNA"/>
</dbReference>
<dbReference type="Proteomes" id="UP000037035">
    <property type="component" value="Unassembled WGS sequence"/>
</dbReference>
<dbReference type="AlphaFoldDB" id="A0A0L6V169"/>
<dbReference type="VEuPathDB" id="FungiDB:VP01_2934g1"/>
<name>A0A0L6V169_9BASI</name>
<accession>A0A0L6V169</accession>
<evidence type="ECO:0000313" key="2">
    <source>
        <dbReference type="Proteomes" id="UP000037035"/>
    </source>
</evidence>
<evidence type="ECO:0000313" key="1">
    <source>
        <dbReference type="EMBL" id="KNZ54484.1"/>
    </source>
</evidence>
<organism evidence="1 2">
    <name type="scientific">Puccinia sorghi</name>
    <dbReference type="NCBI Taxonomy" id="27349"/>
    <lineage>
        <taxon>Eukaryota</taxon>
        <taxon>Fungi</taxon>
        <taxon>Dikarya</taxon>
        <taxon>Basidiomycota</taxon>
        <taxon>Pucciniomycotina</taxon>
        <taxon>Pucciniomycetes</taxon>
        <taxon>Pucciniales</taxon>
        <taxon>Pucciniaceae</taxon>
        <taxon>Puccinia</taxon>
    </lineage>
</organism>
<protein>
    <submittedName>
        <fullName evidence="1">Uncharacterized protein</fullName>
    </submittedName>
</protein>
<comment type="caution">
    <text evidence="1">The sequence shown here is derived from an EMBL/GenBank/DDBJ whole genome shotgun (WGS) entry which is preliminary data.</text>
</comment>
<gene>
    <name evidence="1" type="ORF">VP01_2934g1</name>
</gene>
<sequence length="543" mass="61301">MPWLGSPFYDKLFHITRKISTNHFIIIEFGLTGGRQQGHTYLLLDPIFFWTIDTAKQKVKGGSSAWTWIDSRGKGSKQKWKVGRGKVSMGEALTCKVSPVQSVRSSRKVKGAPVTQSISWQKQAVEGGRGWEGSTDCLFSHGQVSWCFNFEKSNNQSCLCNETEIGGLSVLFRINLTRTDEMTKMWVHNLAEMNKVMRPDIFEYYRNEKRRSGTSEIPKAGSEAGPGSIGKWQQWEVGRRWHGGEGSYEVEGSDGSWAFMGRSLAMGSRLACGWPHWSSCLFFCHRLLSQSELWSMRVQFPPCLEKFNFYIAQWGANLCCLLHCKKKLAQLPAVDIQKVPGSFSLMHSHFADFTVTVPKIYRCRHVEFGWQLGWRPACQLQAVEQVFFCSFSWETATLQIVQNSKIISNNASEKFEIKLSAKLNCKKELLNCLQLTCSMLQPSCHPNSTFCTVTVLQILVESLWEKGGSNTKSFIGLSACQPQAVEQCSSPPLVKPKTFLMSLIIFFNQILLVFGNPMHMLSCLEKLPSISMVHNSIFASDPP</sequence>